<gene>
    <name evidence="1" type="ORF">ACIBG2_25160</name>
</gene>
<evidence type="ECO:0008006" key="3">
    <source>
        <dbReference type="Google" id="ProtNLM"/>
    </source>
</evidence>
<evidence type="ECO:0000313" key="2">
    <source>
        <dbReference type="Proteomes" id="UP001612741"/>
    </source>
</evidence>
<organism evidence="1 2">
    <name type="scientific">Nonomuraea typhae</name>
    <dbReference type="NCBI Taxonomy" id="2603600"/>
    <lineage>
        <taxon>Bacteria</taxon>
        <taxon>Bacillati</taxon>
        <taxon>Actinomycetota</taxon>
        <taxon>Actinomycetes</taxon>
        <taxon>Streptosporangiales</taxon>
        <taxon>Streptosporangiaceae</taxon>
        <taxon>Nonomuraea</taxon>
    </lineage>
</organism>
<name>A0ABW7YYN9_9ACTN</name>
<dbReference type="EMBL" id="JBITGY010000006">
    <property type="protein sequence ID" value="MFI6500690.1"/>
    <property type="molecule type" value="Genomic_DNA"/>
</dbReference>
<dbReference type="Proteomes" id="UP001612741">
    <property type="component" value="Unassembled WGS sequence"/>
</dbReference>
<proteinExistence type="predicted"/>
<keyword evidence="2" id="KW-1185">Reference proteome</keyword>
<sequence>MAKTPLARPEAPPGPQFQFFDLLQQTVRRHGDLSLDAIVKKGFYASRAVLHRWLIGPKLPPRRMLDELAGVLGFSEEEREALIDAFSAAQEDHIHRQRYGVQEQLPAPPAGRSARSVFQQSLRDLMLAAGSPPYRVIERRAMHRDPPFSMSTSRLSDWLNGKSLPASREDLVALVAVLNREAQRLNFSGHLASWQEWDRLWQAARSERRV</sequence>
<dbReference type="RefSeq" id="WP_397084747.1">
    <property type="nucleotide sequence ID" value="NZ_JBITGY010000006.1"/>
</dbReference>
<accession>A0ABW7YYN9</accession>
<protein>
    <recommendedName>
        <fullName evidence="3">XRE family transcriptional regulator</fullName>
    </recommendedName>
</protein>
<evidence type="ECO:0000313" key="1">
    <source>
        <dbReference type="EMBL" id="MFI6500690.1"/>
    </source>
</evidence>
<reference evidence="1 2" key="1">
    <citation type="submission" date="2024-10" db="EMBL/GenBank/DDBJ databases">
        <title>The Natural Products Discovery Center: Release of the First 8490 Sequenced Strains for Exploring Actinobacteria Biosynthetic Diversity.</title>
        <authorList>
            <person name="Kalkreuter E."/>
            <person name="Kautsar S.A."/>
            <person name="Yang D."/>
            <person name="Bader C.D."/>
            <person name="Teijaro C.N."/>
            <person name="Fluegel L."/>
            <person name="Davis C.M."/>
            <person name="Simpson J.R."/>
            <person name="Lauterbach L."/>
            <person name="Steele A.D."/>
            <person name="Gui C."/>
            <person name="Meng S."/>
            <person name="Li G."/>
            <person name="Viehrig K."/>
            <person name="Ye F."/>
            <person name="Su P."/>
            <person name="Kiefer A.F."/>
            <person name="Nichols A."/>
            <person name="Cepeda A.J."/>
            <person name="Yan W."/>
            <person name="Fan B."/>
            <person name="Jiang Y."/>
            <person name="Adhikari A."/>
            <person name="Zheng C.-J."/>
            <person name="Schuster L."/>
            <person name="Cowan T.M."/>
            <person name="Smanski M.J."/>
            <person name="Chevrette M.G."/>
            <person name="De Carvalho L.P.S."/>
            <person name="Shen B."/>
        </authorList>
    </citation>
    <scope>NUCLEOTIDE SEQUENCE [LARGE SCALE GENOMIC DNA]</scope>
    <source>
        <strain evidence="1 2">NPDC050545</strain>
    </source>
</reference>
<comment type="caution">
    <text evidence="1">The sequence shown here is derived from an EMBL/GenBank/DDBJ whole genome shotgun (WGS) entry which is preliminary data.</text>
</comment>